<name>A0A933SEQ0_UNCEI</name>
<keyword evidence="1" id="KW-0812">Transmembrane</keyword>
<comment type="caution">
    <text evidence="2">The sequence shown here is derived from an EMBL/GenBank/DDBJ whole genome shotgun (WGS) entry which is preliminary data.</text>
</comment>
<evidence type="ECO:0000256" key="1">
    <source>
        <dbReference type="SAM" id="Phobius"/>
    </source>
</evidence>
<reference evidence="2" key="1">
    <citation type="submission" date="2020-07" db="EMBL/GenBank/DDBJ databases">
        <title>Huge and variable diversity of episymbiotic CPR bacteria and DPANN archaea in groundwater ecosystems.</title>
        <authorList>
            <person name="He C.Y."/>
            <person name="Keren R."/>
            <person name="Whittaker M."/>
            <person name="Farag I.F."/>
            <person name="Doudna J."/>
            <person name="Cate J.H.D."/>
            <person name="Banfield J.F."/>
        </authorList>
    </citation>
    <scope>NUCLEOTIDE SEQUENCE</scope>
    <source>
        <strain evidence="2">NC_groundwater_1813_Pr3_B-0.1um_71_17</strain>
    </source>
</reference>
<dbReference type="AlphaFoldDB" id="A0A933SEQ0"/>
<feature type="transmembrane region" description="Helical" evidence="1">
    <location>
        <begin position="143"/>
        <end position="167"/>
    </location>
</feature>
<accession>A0A933SEQ0</accession>
<feature type="transmembrane region" description="Helical" evidence="1">
    <location>
        <begin position="91"/>
        <end position="112"/>
    </location>
</feature>
<protein>
    <recommendedName>
        <fullName evidence="4">Zf-HC2 domain-containing protein</fullName>
    </recommendedName>
</protein>
<evidence type="ECO:0000313" key="2">
    <source>
        <dbReference type="EMBL" id="MBI5168624.1"/>
    </source>
</evidence>
<keyword evidence="1" id="KW-0472">Membrane</keyword>
<evidence type="ECO:0000313" key="3">
    <source>
        <dbReference type="Proteomes" id="UP000696931"/>
    </source>
</evidence>
<evidence type="ECO:0008006" key="4">
    <source>
        <dbReference type="Google" id="ProtNLM"/>
    </source>
</evidence>
<organism evidence="2 3">
    <name type="scientific">Eiseniibacteriota bacterium</name>
    <dbReference type="NCBI Taxonomy" id="2212470"/>
    <lineage>
        <taxon>Bacteria</taxon>
        <taxon>Candidatus Eiseniibacteriota</taxon>
    </lineage>
</organism>
<gene>
    <name evidence="2" type="ORF">HZA61_03960</name>
</gene>
<dbReference type="Proteomes" id="UP000696931">
    <property type="component" value="Unassembled WGS sequence"/>
</dbReference>
<sequence>MNCELFARLLNETGGDHLPEEAFRHAAHCARCTQAFAAARSRERMLASEGGASAPGDRFTDTIMARVAATPQVRVAPVAVPRSTWRDVVNVPVLAAAASGAALLTLAASVGFDPARIAELLTPGRAFQWTMPALALSGPAAQYTWWAVAGSLAAIAIVAGWLVGSLWGEDGLRGR</sequence>
<keyword evidence="1" id="KW-1133">Transmembrane helix</keyword>
<proteinExistence type="predicted"/>
<dbReference type="EMBL" id="JACRIW010000031">
    <property type="protein sequence ID" value="MBI5168624.1"/>
    <property type="molecule type" value="Genomic_DNA"/>
</dbReference>